<dbReference type="GO" id="GO:0016297">
    <property type="term" value="F:fatty acyl-[ACP] hydrolase activity"/>
    <property type="evidence" value="ECO:0007669"/>
    <property type="project" value="InterPro"/>
</dbReference>
<keyword evidence="3" id="KW-0378">Hydrolase</keyword>
<keyword evidence="6" id="KW-0443">Lipid metabolism</keyword>
<dbReference type="InterPro" id="IPR029069">
    <property type="entry name" value="HotDog_dom_sf"/>
</dbReference>
<evidence type="ECO:0000259" key="8">
    <source>
        <dbReference type="Pfam" id="PF01643"/>
    </source>
</evidence>
<dbReference type="Gene3D" id="3.10.129.10">
    <property type="entry name" value="Hotdog Thioesterase"/>
    <property type="match status" value="1"/>
</dbReference>
<organism evidence="10 11">
    <name type="scientific">Limosilactobacillus panis DSM 6035</name>
    <dbReference type="NCBI Taxonomy" id="1423782"/>
    <lineage>
        <taxon>Bacteria</taxon>
        <taxon>Bacillati</taxon>
        <taxon>Bacillota</taxon>
        <taxon>Bacilli</taxon>
        <taxon>Lactobacillales</taxon>
        <taxon>Lactobacillaceae</taxon>
        <taxon>Limosilactobacillus</taxon>
    </lineage>
</organism>
<feature type="domain" description="Acyl-ACP thioesterase-like C-terminal" evidence="9">
    <location>
        <begin position="157"/>
        <end position="251"/>
    </location>
</feature>
<evidence type="ECO:0000256" key="4">
    <source>
        <dbReference type="ARBA" id="ARBA00022832"/>
    </source>
</evidence>
<evidence type="ECO:0000256" key="3">
    <source>
        <dbReference type="ARBA" id="ARBA00022801"/>
    </source>
</evidence>
<sequence length="256" mass="29412">MTELQQTANCYEMLHQLKYYECTDTGHPGLSMLMSMMTMVSDAHSIFMGLDRQKVEQSGGAWVVISYEGHLSANQPRYGDQVILGTRATASNAFFALREFWMDDLHHHHYAHIKALFVMMNLQKRRLMKIPDELLAPFESPVQKRLDKPKKPGKLSGNFTSQQYRVRYYDIDVNHHVNNARYFDWLTDPLGAVFLRHHQPVAFTIQYQNEVQENATVESRLARIQDDGTTTSQHEVWSGGECCTSAEITWAPVNNG</sequence>
<dbReference type="InterPro" id="IPR002864">
    <property type="entry name" value="Acyl-ACP_thioesterase_NHD"/>
</dbReference>
<evidence type="ECO:0000259" key="9">
    <source>
        <dbReference type="Pfam" id="PF20791"/>
    </source>
</evidence>
<proteinExistence type="inferred from homology"/>
<keyword evidence="7" id="KW-0275">Fatty acid biosynthesis</keyword>
<comment type="caution">
    <text evidence="10">The sequence shown here is derived from an EMBL/GenBank/DDBJ whole genome shotgun (WGS) entry which is preliminary data.</text>
</comment>
<accession>A0A0R1XSH1</accession>
<comment type="similarity">
    <text evidence="1">Belongs to the acyl-ACP thioesterase family.</text>
</comment>
<keyword evidence="11" id="KW-1185">Reference proteome</keyword>
<name>A0A0R1XSH1_9LACO</name>
<gene>
    <name evidence="10" type="ORF">FD32_GL001343</name>
</gene>
<reference evidence="10 11" key="1">
    <citation type="journal article" date="2015" name="Genome Announc.">
        <title>Expanding the biotechnology potential of lactobacilli through comparative genomics of 213 strains and associated genera.</title>
        <authorList>
            <person name="Sun Z."/>
            <person name="Harris H.M."/>
            <person name="McCann A."/>
            <person name="Guo C."/>
            <person name="Argimon S."/>
            <person name="Zhang W."/>
            <person name="Yang X."/>
            <person name="Jeffery I.B."/>
            <person name="Cooney J.C."/>
            <person name="Kagawa T.F."/>
            <person name="Liu W."/>
            <person name="Song Y."/>
            <person name="Salvetti E."/>
            <person name="Wrobel A."/>
            <person name="Rasinkangas P."/>
            <person name="Parkhill J."/>
            <person name="Rea M.C."/>
            <person name="O'Sullivan O."/>
            <person name="Ritari J."/>
            <person name="Douillard F.P."/>
            <person name="Paul Ross R."/>
            <person name="Yang R."/>
            <person name="Briner A.E."/>
            <person name="Felis G.E."/>
            <person name="de Vos W.M."/>
            <person name="Barrangou R."/>
            <person name="Klaenhammer T.R."/>
            <person name="Caufield P.W."/>
            <person name="Cui Y."/>
            <person name="Zhang H."/>
            <person name="O'Toole P.W."/>
        </authorList>
    </citation>
    <scope>NUCLEOTIDE SEQUENCE [LARGE SCALE GENOMIC DNA]</scope>
    <source>
        <strain evidence="10 11">DSM 6035</strain>
    </source>
</reference>
<evidence type="ECO:0000256" key="2">
    <source>
        <dbReference type="ARBA" id="ARBA00022516"/>
    </source>
</evidence>
<dbReference type="PANTHER" id="PTHR31727">
    <property type="entry name" value="OLEOYL-ACYL CARRIER PROTEIN THIOESTERASE 1, CHLOROPLASTIC"/>
    <property type="match status" value="1"/>
</dbReference>
<keyword evidence="4" id="KW-0276">Fatty acid metabolism</keyword>
<evidence type="ECO:0000313" key="11">
    <source>
        <dbReference type="Proteomes" id="UP000051412"/>
    </source>
</evidence>
<evidence type="ECO:0000256" key="6">
    <source>
        <dbReference type="ARBA" id="ARBA00023098"/>
    </source>
</evidence>
<dbReference type="RefSeq" id="WP_053003063.1">
    <property type="nucleotide sequence ID" value="NZ_AZGM01000022.1"/>
</dbReference>
<dbReference type="PANTHER" id="PTHR31727:SF6">
    <property type="entry name" value="OLEOYL-ACYL CARRIER PROTEIN THIOESTERASE 1, CHLOROPLASTIC"/>
    <property type="match status" value="1"/>
</dbReference>
<evidence type="ECO:0000313" key="10">
    <source>
        <dbReference type="EMBL" id="KRM29587.1"/>
    </source>
</evidence>
<dbReference type="Pfam" id="PF01643">
    <property type="entry name" value="Acyl-ACP_TE"/>
    <property type="match status" value="1"/>
</dbReference>
<dbReference type="CDD" id="cd00586">
    <property type="entry name" value="4HBT"/>
    <property type="match status" value="1"/>
</dbReference>
<protein>
    <submittedName>
        <fullName evidence="10">Acyl-acp thioesterase</fullName>
    </submittedName>
</protein>
<evidence type="ECO:0000256" key="1">
    <source>
        <dbReference type="ARBA" id="ARBA00006500"/>
    </source>
</evidence>
<dbReference type="AlphaFoldDB" id="A0A0R1XSH1"/>
<dbReference type="Pfam" id="PF20791">
    <property type="entry name" value="Acyl-ACP_TE_C"/>
    <property type="match status" value="1"/>
</dbReference>
<dbReference type="InterPro" id="IPR045023">
    <property type="entry name" value="FATA/B"/>
</dbReference>
<dbReference type="PATRIC" id="fig|1423782.4.peg.1402"/>
<dbReference type="SUPFAM" id="SSF54637">
    <property type="entry name" value="Thioesterase/thiol ester dehydrase-isomerase"/>
    <property type="match status" value="2"/>
</dbReference>
<evidence type="ECO:0000256" key="5">
    <source>
        <dbReference type="ARBA" id="ARBA00022946"/>
    </source>
</evidence>
<dbReference type="STRING" id="1423782.FD32_GL001343"/>
<dbReference type="EMBL" id="AZGM01000022">
    <property type="protein sequence ID" value="KRM29587.1"/>
    <property type="molecule type" value="Genomic_DNA"/>
</dbReference>
<dbReference type="Proteomes" id="UP000051412">
    <property type="component" value="Unassembled WGS sequence"/>
</dbReference>
<dbReference type="GO" id="GO:0000036">
    <property type="term" value="F:acyl carrier activity"/>
    <property type="evidence" value="ECO:0007669"/>
    <property type="project" value="TreeGrafter"/>
</dbReference>
<keyword evidence="2" id="KW-0444">Lipid biosynthesis</keyword>
<dbReference type="InterPro" id="IPR049427">
    <property type="entry name" value="Acyl-ACP_TE_C"/>
</dbReference>
<dbReference type="OrthoDB" id="9801517at2"/>
<keyword evidence="5" id="KW-0809">Transit peptide</keyword>
<feature type="domain" description="Acyl-ACP thioesterase N-terminal hotdog" evidence="8">
    <location>
        <begin position="10"/>
        <end position="138"/>
    </location>
</feature>
<evidence type="ECO:0000256" key="7">
    <source>
        <dbReference type="ARBA" id="ARBA00023160"/>
    </source>
</evidence>